<evidence type="ECO:0000259" key="1">
    <source>
        <dbReference type="Pfam" id="PF10592"/>
    </source>
</evidence>
<protein>
    <submittedName>
        <fullName evidence="2">AIPR family protein</fullName>
    </submittedName>
</protein>
<accession>A0ABW7P2B8</accession>
<gene>
    <name evidence="2" type="ORF">AB9R89_08760</name>
</gene>
<dbReference type="InterPro" id="IPR018891">
    <property type="entry name" value="AIPR_C"/>
</dbReference>
<dbReference type="EMBL" id="JBGFTR010000012">
    <property type="protein sequence ID" value="MFH7565410.1"/>
    <property type="molecule type" value="Genomic_DNA"/>
</dbReference>
<sequence>MANIHDYHILNKKSERYAKLLSDNVGVEFSISNEERRRLGFYIFTLEQICNDSDISNIVDCVIDTRFNELIYGERYNDSGVDAVYVNNERREVKLFNFKFRNSFNPNKSQSLNDNFISTKFLNLVLSDDKEKFNAFPDKIKDKLYLLSDILIRPQDEWRVELFQVSNEAKEVIETTDELKDLARMYAIKVKAIALDTISEFMSIRPDTIDAKLILSSDSVMSYSEDTNASAKSFIARMPCSEILRITSDIEEHRESLQSIDSEKLSEGYLDFGVLFDNVRGLVKNSKYNRNIASTLKNEPKKFFMYNNGITLIAEDIKAKPLAGNKSVKIELYNIQIVNGGQTVRTIHDFNKEDKDHLENYLYDAEVLVRMFMPDSEIDEAHKIAEFTNSQNPIKAVNLKSLASEQINIEKFLEEHGIAYARKAGDTGSQDEIEYRYTIGMETFGKILKARFGQPDKATSSVKGIFEEQYEDLFVRDFDLSEAPRLVELYFETIKRYKELGLKGNQLKYYYIQYFDKLGVDWSLDELIQYLEGFLENHSLLPDLGDVKTLGSSTFKNDIYEDLKARLS</sequence>
<proteinExistence type="predicted"/>
<dbReference type="Proteomes" id="UP001610706">
    <property type="component" value="Unassembled WGS sequence"/>
</dbReference>
<feature type="domain" description="Abortive phage infection protein C-terminal" evidence="1">
    <location>
        <begin position="275"/>
        <end position="431"/>
    </location>
</feature>
<keyword evidence="3" id="KW-1185">Reference proteome</keyword>
<name>A0ABW7P2B8_9GAMM</name>
<organism evidence="2 3">
    <name type="scientific">Oceanimonas smirnovii</name>
    <dbReference type="NCBI Taxonomy" id="264574"/>
    <lineage>
        <taxon>Bacteria</taxon>
        <taxon>Pseudomonadati</taxon>
        <taxon>Pseudomonadota</taxon>
        <taxon>Gammaproteobacteria</taxon>
        <taxon>Aeromonadales</taxon>
        <taxon>Aeromonadaceae</taxon>
        <taxon>Oceanimonas</taxon>
    </lineage>
</organism>
<dbReference type="Pfam" id="PF10592">
    <property type="entry name" value="AIPR"/>
    <property type="match status" value="1"/>
</dbReference>
<evidence type="ECO:0000313" key="3">
    <source>
        <dbReference type="Proteomes" id="UP001610706"/>
    </source>
</evidence>
<dbReference type="RefSeq" id="WP_395545385.1">
    <property type="nucleotide sequence ID" value="NZ_CP166302.1"/>
</dbReference>
<reference evidence="2 3" key="1">
    <citation type="submission" date="2024-08" db="EMBL/GenBank/DDBJ databases">
        <title>Oceanimonas smirnovii Genome sequencing and assembly.</title>
        <authorList>
            <person name="Tang B."/>
        </authorList>
    </citation>
    <scope>NUCLEOTIDE SEQUENCE [LARGE SCALE GENOMIC DNA]</scope>
    <source>
        <strain evidence="2 3">OS2020-119</strain>
    </source>
</reference>
<comment type="caution">
    <text evidence="2">The sequence shown here is derived from an EMBL/GenBank/DDBJ whole genome shotgun (WGS) entry which is preliminary data.</text>
</comment>
<evidence type="ECO:0000313" key="2">
    <source>
        <dbReference type="EMBL" id="MFH7565410.1"/>
    </source>
</evidence>